<proteinExistence type="predicted"/>
<reference evidence="1" key="1">
    <citation type="journal article" date="2020" name="Nature">
        <title>Giant virus diversity and host interactions through global metagenomics.</title>
        <authorList>
            <person name="Schulz F."/>
            <person name="Roux S."/>
            <person name="Paez-Espino D."/>
            <person name="Jungbluth S."/>
            <person name="Walsh D.A."/>
            <person name="Denef V.J."/>
            <person name="McMahon K.D."/>
            <person name="Konstantinidis K.T."/>
            <person name="Eloe-Fadrosh E.A."/>
            <person name="Kyrpides N.C."/>
            <person name="Woyke T."/>
        </authorList>
    </citation>
    <scope>NUCLEOTIDE SEQUENCE</scope>
    <source>
        <strain evidence="1">GVMAG-M-3300027892-73</strain>
    </source>
</reference>
<dbReference type="AlphaFoldDB" id="A0A6C0LKS4"/>
<accession>A0A6C0LKS4</accession>
<dbReference type="EMBL" id="MN740524">
    <property type="protein sequence ID" value="QHU31127.1"/>
    <property type="molecule type" value="Genomic_DNA"/>
</dbReference>
<protein>
    <recommendedName>
        <fullName evidence="2">Helicase/UvrB N-terminal domain-containing protein</fullName>
    </recommendedName>
</protein>
<name>A0A6C0LKS4_9ZZZZ</name>
<evidence type="ECO:0000313" key="1">
    <source>
        <dbReference type="EMBL" id="QHU31127.1"/>
    </source>
</evidence>
<sequence length="890" mass="102121">MDLQQRKLTKTEWDSIEIPVSEEEKGILRLIKEGYKNVNIRKNNTLSLFTLLKIEYSEKMEDYLYNTYLKEIGNKIEKKLGSLKTPIMYNAVEISANVKICSADRIRLEKNNEQSLIKTDIYDFVMLDIVSKLLQYNETKPGGSKFVHYYFTLFKLNSYNVLHLNRHVKHIVTSVLNMFETKINLSTIIEKSEELLEKNKLLLKYNDLTLYEHQKEIFSVFNRSNESTPKLVLYMAPTGTGKTLTPLGLSEEHKVIFVCAARHVGLALAKSGISLSKRIAFAFGCDTADDIRLHNFAAEDYVRQPNGEYKRFKGGGKKIDNSLGGKVEIMICDIKSYLVAMHYMRAFNKDDAGNDIKDNLIVYWDEPTITLDYKDHEFHSIIKRNWNENLIENMVLSSATLPKIYEINDTVADFKNKFKTAAVVNVMSYDCKKSISIVNNKGFVVLPHYLSDDYDEIQKIGKHCENNLTLLRYFDLKEIAEFITYVNKNDFVTSRLKIQRYFDHLRDISIGSIKKYYIELLLNIIRGTWGAVCMYFKSTRRPKIMENSKVDLKGNKIIKSTSVGPGITYKSNTLGGGGELSRTFSQSPNTNTPDKINAISGTSGVYVTTKDAYTLTDGPTIFLTDNVEKIASFCIQTSNIPAIVMEEISKKIHFNNGLNEKIDGLEREVEFIIDQFEKSITSNDDGTNKKLNKLNRLDEDVSGKNKSTRLTNEINVLRSKLKIVLLNENFVPNKTGHIKKWADGMDTNSVFTSNIDEEIVHEIMGLKDVEDSFKILLMMGIGVFISHENIKYTEIMKKLADEQKLYLIIASSDYIYGTNYQFCHGFLSKDLELTQEKIIQAMGRIGRTNIQQNYTVRFRDDTQIMKLFTDETDKPEIMNMNRLFNSELAI</sequence>
<evidence type="ECO:0008006" key="2">
    <source>
        <dbReference type="Google" id="ProtNLM"/>
    </source>
</evidence>
<dbReference type="SUPFAM" id="SSF52540">
    <property type="entry name" value="P-loop containing nucleoside triphosphate hydrolases"/>
    <property type="match status" value="2"/>
</dbReference>
<organism evidence="1">
    <name type="scientific">viral metagenome</name>
    <dbReference type="NCBI Taxonomy" id="1070528"/>
    <lineage>
        <taxon>unclassified sequences</taxon>
        <taxon>metagenomes</taxon>
        <taxon>organismal metagenomes</taxon>
    </lineage>
</organism>
<dbReference type="InterPro" id="IPR027417">
    <property type="entry name" value="P-loop_NTPase"/>
</dbReference>